<feature type="chain" id="PRO_5041934724" description="acid phosphatase" evidence="8">
    <location>
        <begin position="19"/>
        <end position="393"/>
    </location>
</feature>
<evidence type="ECO:0000313" key="9">
    <source>
        <dbReference type="EMBL" id="KAK2588039.1"/>
    </source>
</evidence>
<evidence type="ECO:0000313" key="10">
    <source>
        <dbReference type="Proteomes" id="UP001258017"/>
    </source>
</evidence>
<organism evidence="9 10">
    <name type="scientific">Odynerus spinipes</name>
    <dbReference type="NCBI Taxonomy" id="1348599"/>
    <lineage>
        <taxon>Eukaryota</taxon>
        <taxon>Metazoa</taxon>
        <taxon>Ecdysozoa</taxon>
        <taxon>Arthropoda</taxon>
        <taxon>Hexapoda</taxon>
        <taxon>Insecta</taxon>
        <taxon>Pterygota</taxon>
        <taxon>Neoptera</taxon>
        <taxon>Endopterygota</taxon>
        <taxon>Hymenoptera</taxon>
        <taxon>Apocrita</taxon>
        <taxon>Aculeata</taxon>
        <taxon>Vespoidea</taxon>
        <taxon>Vespidae</taxon>
        <taxon>Eumeninae</taxon>
        <taxon>Odynerus</taxon>
    </lineage>
</organism>
<proteinExistence type="inferred from homology"/>
<dbReference type="GO" id="GO:0003993">
    <property type="term" value="F:acid phosphatase activity"/>
    <property type="evidence" value="ECO:0007669"/>
    <property type="project" value="UniProtKB-EC"/>
</dbReference>
<dbReference type="AlphaFoldDB" id="A0AAD9RY13"/>
<evidence type="ECO:0000256" key="3">
    <source>
        <dbReference type="ARBA" id="ARBA00012646"/>
    </source>
</evidence>
<comment type="caution">
    <text evidence="9">The sequence shown here is derived from an EMBL/GenBank/DDBJ whole genome shotgun (WGS) entry which is preliminary data.</text>
</comment>
<evidence type="ECO:0000256" key="1">
    <source>
        <dbReference type="ARBA" id="ARBA00000032"/>
    </source>
</evidence>
<keyword evidence="7" id="KW-0325">Glycoprotein</keyword>
<dbReference type="PANTHER" id="PTHR11567">
    <property type="entry name" value="ACID PHOSPHATASE-RELATED"/>
    <property type="match status" value="1"/>
</dbReference>
<keyword evidence="4 8" id="KW-0732">Signal</keyword>
<evidence type="ECO:0000256" key="6">
    <source>
        <dbReference type="ARBA" id="ARBA00023157"/>
    </source>
</evidence>
<dbReference type="EMBL" id="JAIFRP010000006">
    <property type="protein sequence ID" value="KAK2588039.1"/>
    <property type="molecule type" value="Genomic_DNA"/>
</dbReference>
<evidence type="ECO:0000256" key="8">
    <source>
        <dbReference type="SAM" id="SignalP"/>
    </source>
</evidence>
<keyword evidence="5" id="KW-0378">Hydrolase</keyword>
<dbReference type="CDD" id="cd07061">
    <property type="entry name" value="HP_HAP_like"/>
    <property type="match status" value="1"/>
</dbReference>
<dbReference type="InterPro" id="IPR000560">
    <property type="entry name" value="His_Pase_clade-2"/>
</dbReference>
<sequence length="393" mass="45282">MAVKRLFLLLFSLSHALGIEELKVLQIIFMHKQYAPLGDVTQDNWVLLSNNCSYQYINFMANDIPKAAKINMYNLGTYLRRRYDKFLGDVYTNEIMRMRTTEFESSKLSAQLVNAGLWPPSKIQKWNDDLNWQPIPFEYITTQKDVLLLGTLCPRFKIEETNEERDMERIILHHAPLFDYISNHTGAKVTKPSDIECLYNILETRVAYNLSVPRWADGIFPDGEMYNVTLLQYDLLSRTKIQKQLGGGTFLKEVIINALKYIQGNITGERKIIMYSGDDRNIVGILKAMNLWSPHIPSEAASLIFELYFNNETAQYGVRINYYTGLYEENIPLILPNCSEICPLDVFSRTVFNSIPINEETLCEWTDNALPLNATFENSSGVTICNINNIKVY</sequence>
<comment type="catalytic activity">
    <reaction evidence="1">
        <text>a phosphate monoester + H2O = an alcohol + phosphate</text>
        <dbReference type="Rhea" id="RHEA:15017"/>
        <dbReference type="ChEBI" id="CHEBI:15377"/>
        <dbReference type="ChEBI" id="CHEBI:30879"/>
        <dbReference type="ChEBI" id="CHEBI:43474"/>
        <dbReference type="ChEBI" id="CHEBI:67140"/>
        <dbReference type="EC" id="3.1.3.2"/>
    </reaction>
</comment>
<dbReference type="EC" id="3.1.3.2" evidence="3"/>
<dbReference type="Proteomes" id="UP001258017">
    <property type="component" value="Unassembled WGS sequence"/>
</dbReference>
<comment type="similarity">
    <text evidence="2">Belongs to the histidine acid phosphatase family.</text>
</comment>
<name>A0AAD9RY13_9HYME</name>
<accession>A0AAD9RY13</accession>
<dbReference type="InterPro" id="IPR029033">
    <property type="entry name" value="His_PPase_superfam"/>
</dbReference>
<reference evidence="9" key="2">
    <citation type="journal article" date="2023" name="Commun. Biol.">
        <title>Intrasexual cuticular hydrocarbon dimorphism in a wasp sheds light on hydrocarbon biosynthesis genes in Hymenoptera.</title>
        <authorList>
            <person name="Moris V.C."/>
            <person name="Podsiadlowski L."/>
            <person name="Martin S."/>
            <person name="Oeyen J.P."/>
            <person name="Donath A."/>
            <person name="Petersen M."/>
            <person name="Wilbrandt J."/>
            <person name="Misof B."/>
            <person name="Liedtke D."/>
            <person name="Thamm M."/>
            <person name="Scheiner R."/>
            <person name="Schmitt T."/>
            <person name="Niehuis O."/>
        </authorList>
    </citation>
    <scope>NUCLEOTIDE SEQUENCE</scope>
    <source>
        <strain evidence="9">GBR_01_08_01A</strain>
    </source>
</reference>
<protein>
    <recommendedName>
        <fullName evidence="3">acid phosphatase</fullName>
        <ecNumber evidence="3">3.1.3.2</ecNumber>
    </recommendedName>
</protein>
<evidence type="ECO:0000256" key="5">
    <source>
        <dbReference type="ARBA" id="ARBA00022801"/>
    </source>
</evidence>
<dbReference type="SUPFAM" id="SSF53254">
    <property type="entry name" value="Phosphoglycerate mutase-like"/>
    <property type="match status" value="1"/>
</dbReference>
<keyword evidence="6" id="KW-1015">Disulfide bond</keyword>
<keyword evidence="10" id="KW-1185">Reference proteome</keyword>
<dbReference type="PANTHER" id="PTHR11567:SF211">
    <property type="entry name" value="PROSTATIC ACID PHOSPHATASE"/>
    <property type="match status" value="1"/>
</dbReference>
<dbReference type="InterPro" id="IPR050645">
    <property type="entry name" value="Histidine_acid_phosphatase"/>
</dbReference>
<evidence type="ECO:0000256" key="4">
    <source>
        <dbReference type="ARBA" id="ARBA00022729"/>
    </source>
</evidence>
<gene>
    <name evidence="9" type="ORF">KPH14_004109</name>
</gene>
<dbReference type="Pfam" id="PF00328">
    <property type="entry name" value="His_Phos_2"/>
    <property type="match status" value="1"/>
</dbReference>
<reference evidence="9" key="1">
    <citation type="submission" date="2021-08" db="EMBL/GenBank/DDBJ databases">
        <authorList>
            <person name="Misof B."/>
            <person name="Oliver O."/>
            <person name="Podsiadlowski L."/>
            <person name="Donath A."/>
            <person name="Peters R."/>
            <person name="Mayer C."/>
            <person name="Rust J."/>
            <person name="Gunkel S."/>
            <person name="Lesny P."/>
            <person name="Martin S."/>
            <person name="Oeyen J.P."/>
            <person name="Petersen M."/>
            <person name="Panagiotis P."/>
            <person name="Wilbrandt J."/>
            <person name="Tanja T."/>
        </authorList>
    </citation>
    <scope>NUCLEOTIDE SEQUENCE</scope>
    <source>
        <strain evidence="9">GBR_01_08_01A</strain>
        <tissue evidence="9">Thorax + abdomen</tissue>
    </source>
</reference>
<dbReference type="Gene3D" id="3.40.50.1240">
    <property type="entry name" value="Phosphoglycerate mutase-like"/>
    <property type="match status" value="1"/>
</dbReference>
<feature type="signal peptide" evidence="8">
    <location>
        <begin position="1"/>
        <end position="18"/>
    </location>
</feature>
<evidence type="ECO:0000256" key="2">
    <source>
        <dbReference type="ARBA" id="ARBA00005375"/>
    </source>
</evidence>
<evidence type="ECO:0000256" key="7">
    <source>
        <dbReference type="ARBA" id="ARBA00023180"/>
    </source>
</evidence>